<dbReference type="GO" id="GO:0008140">
    <property type="term" value="F:cAMP response element binding protein binding"/>
    <property type="evidence" value="ECO:0007669"/>
    <property type="project" value="TreeGrafter"/>
</dbReference>
<feature type="compositionally biased region" description="Polar residues" evidence="1">
    <location>
        <begin position="408"/>
        <end position="438"/>
    </location>
</feature>
<feature type="region of interest" description="Disordered" evidence="1">
    <location>
        <begin position="128"/>
        <end position="171"/>
    </location>
</feature>
<feature type="compositionally biased region" description="Low complexity" evidence="1">
    <location>
        <begin position="306"/>
        <end position="344"/>
    </location>
</feature>
<dbReference type="STRING" id="136037.A0A067RRV8"/>
<feature type="domain" description="Transducer of regulated CREB activity C-terminal" evidence="3">
    <location>
        <begin position="546"/>
        <end position="626"/>
    </location>
</feature>
<dbReference type="AlphaFoldDB" id="A0A067RRV8"/>
<evidence type="ECO:0000313" key="5">
    <source>
        <dbReference type="Proteomes" id="UP000027135"/>
    </source>
</evidence>
<feature type="region of interest" description="Disordered" evidence="1">
    <location>
        <begin position="506"/>
        <end position="548"/>
    </location>
</feature>
<feature type="region of interest" description="Disordered" evidence="1">
    <location>
        <begin position="1"/>
        <end position="113"/>
    </location>
</feature>
<evidence type="ECO:0000256" key="1">
    <source>
        <dbReference type="SAM" id="MobiDB-lite"/>
    </source>
</evidence>
<feature type="compositionally biased region" description="Low complexity" evidence="1">
    <location>
        <begin position="379"/>
        <end position="393"/>
    </location>
</feature>
<dbReference type="Pfam" id="PF12885">
    <property type="entry name" value="TORC_M"/>
    <property type="match status" value="1"/>
</dbReference>
<dbReference type="GO" id="GO:0045944">
    <property type="term" value="P:positive regulation of transcription by RNA polymerase II"/>
    <property type="evidence" value="ECO:0007669"/>
    <property type="project" value="TreeGrafter"/>
</dbReference>
<evidence type="ECO:0000259" key="3">
    <source>
        <dbReference type="Pfam" id="PF12886"/>
    </source>
</evidence>
<dbReference type="InterPro" id="IPR024785">
    <property type="entry name" value="TORC_C"/>
</dbReference>
<dbReference type="eggNOG" id="ENOG502QU41">
    <property type="taxonomic scope" value="Eukaryota"/>
</dbReference>
<feature type="compositionally biased region" description="Polar residues" evidence="1">
    <location>
        <begin position="58"/>
        <end position="67"/>
    </location>
</feature>
<evidence type="ECO:0000259" key="2">
    <source>
        <dbReference type="Pfam" id="PF12885"/>
    </source>
</evidence>
<dbReference type="Pfam" id="PF12886">
    <property type="entry name" value="TORC_C"/>
    <property type="match status" value="1"/>
</dbReference>
<feature type="compositionally biased region" description="Low complexity" evidence="1">
    <location>
        <begin position="208"/>
        <end position="223"/>
    </location>
</feature>
<keyword evidence="5" id="KW-1185">Reference proteome</keyword>
<dbReference type="GO" id="GO:0005737">
    <property type="term" value="C:cytoplasm"/>
    <property type="evidence" value="ECO:0007669"/>
    <property type="project" value="InterPro"/>
</dbReference>
<sequence length="626" mass="68249">MKAGRSDSPMVYRERVVRSVGVGPMRSRPNEKRIDTSPYSSGAYLSPPPDTSWRRTNSDSALHQSAMNIGGETSLHSSGSQRRVTDGQLLGIGLGDTDPSRKQLNLSSDGRPKSCCEVPRVPGINIYPSQQEPGTLQIPIGNNTGSLPDLTSFHFPPPLPTPLDQEDPSSSSYSTLVDFLVQSPQAVSPSTLSPTSLSSRQMGRFTFGGSPQESQGSSPGHSPSTRRRQYPQHLQNLVIGGPQSPTQLTQTANHLSVPSLMNSRYLHTCKGVTLDNSGIDNFPQNQYVYQQPTHQHQQQPQPPPQSLQQQQQQQMQSHRTSPQCVQQTQQQQSPTTTTTTQHQQQTQQQQQQQQQCSQSLISNSQNMQTHHLNSLSTYRSPQPLSRPSPQTSPGLIVQGSLVYRSGSPGETSHSCPQSPVSPASSPGIGPSTSPFSDQNNYFISQAQANALQQHFEQFSMMDNPVSTSINYIGSQSNATHYSQAVSHGSPEDGLTQIGTQELSTDQGFYSQSPSQLQYNRPVSINPSGSSTQQTTPQTPNTPSSIPDIILTDFSSSTGDDLSRQEFVKDLGSAMSGSFDTDLLPSDEMLREGLVPIDFDGLQMLTDPEMNVITDPATEDNFRLDKL</sequence>
<evidence type="ECO:0000313" key="4">
    <source>
        <dbReference type="EMBL" id="KDR22524.1"/>
    </source>
</evidence>
<feature type="domain" description="Transducer of regulated CREB activity middle" evidence="2">
    <location>
        <begin position="55"/>
        <end position="174"/>
    </location>
</feature>
<feature type="compositionally biased region" description="Low complexity" evidence="1">
    <location>
        <begin position="526"/>
        <end position="546"/>
    </location>
</feature>
<reference evidence="4 5" key="1">
    <citation type="journal article" date="2014" name="Nat. Commun.">
        <title>Molecular traces of alternative social organization in a termite genome.</title>
        <authorList>
            <person name="Terrapon N."/>
            <person name="Li C."/>
            <person name="Robertson H.M."/>
            <person name="Ji L."/>
            <person name="Meng X."/>
            <person name="Booth W."/>
            <person name="Chen Z."/>
            <person name="Childers C.P."/>
            <person name="Glastad K.M."/>
            <person name="Gokhale K."/>
            <person name="Gowin J."/>
            <person name="Gronenberg W."/>
            <person name="Hermansen R.A."/>
            <person name="Hu H."/>
            <person name="Hunt B.G."/>
            <person name="Huylmans A.K."/>
            <person name="Khalil S.M."/>
            <person name="Mitchell R.D."/>
            <person name="Munoz-Torres M.C."/>
            <person name="Mustard J.A."/>
            <person name="Pan H."/>
            <person name="Reese J.T."/>
            <person name="Scharf M.E."/>
            <person name="Sun F."/>
            <person name="Vogel H."/>
            <person name="Xiao J."/>
            <person name="Yang W."/>
            <person name="Yang Z."/>
            <person name="Yang Z."/>
            <person name="Zhou J."/>
            <person name="Zhu J."/>
            <person name="Brent C.S."/>
            <person name="Elsik C.G."/>
            <person name="Goodisman M.A."/>
            <person name="Liberles D.A."/>
            <person name="Roe R.M."/>
            <person name="Vargo E.L."/>
            <person name="Vilcinskas A."/>
            <person name="Wang J."/>
            <person name="Bornberg-Bauer E."/>
            <person name="Korb J."/>
            <person name="Zhang G."/>
            <person name="Liebig J."/>
        </authorList>
    </citation>
    <scope>NUCLEOTIDE SEQUENCE [LARGE SCALE GENOMIC DNA]</scope>
    <source>
        <tissue evidence="4">Whole organism</tissue>
    </source>
</reference>
<feature type="compositionally biased region" description="Polar residues" evidence="1">
    <location>
        <begin position="506"/>
        <end position="525"/>
    </location>
</feature>
<dbReference type="OMA" id="MSPHNQR"/>
<feature type="region of interest" description="Disordered" evidence="1">
    <location>
        <begin position="186"/>
        <end position="228"/>
    </location>
</feature>
<dbReference type="EMBL" id="KK852504">
    <property type="protein sequence ID" value="KDR22524.1"/>
    <property type="molecule type" value="Genomic_DNA"/>
</dbReference>
<dbReference type="Proteomes" id="UP000027135">
    <property type="component" value="Unassembled WGS sequence"/>
</dbReference>
<feature type="region of interest" description="Disordered" evidence="1">
    <location>
        <begin position="375"/>
        <end position="438"/>
    </location>
</feature>
<dbReference type="InterPro" id="IPR024786">
    <property type="entry name" value="TORC"/>
</dbReference>
<dbReference type="InterPro" id="IPR024784">
    <property type="entry name" value="TORC_M"/>
</dbReference>
<feature type="region of interest" description="Disordered" evidence="1">
    <location>
        <begin position="290"/>
        <end position="344"/>
    </location>
</feature>
<dbReference type="PANTHER" id="PTHR13589">
    <property type="entry name" value="CREB-REGULATED TRANSCRIPTION COACTIVATOR"/>
    <property type="match status" value="1"/>
</dbReference>
<organism evidence="4 5">
    <name type="scientific">Zootermopsis nevadensis</name>
    <name type="common">Dampwood termite</name>
    <dbReference type="NCBI Taxonomy" id="136037"/>
    <lineage>
        <taxon>Eukaryota</taxon>
        <taxon>Metazoa</taxon>
        <taxon>Ecdysozoa</taxon>
        <taxon>Arthropoda</taxon>
        <taxon>Hexapoda</taxon>
        <taxon>Insecta</taxon>
        <taxon>Pterygota</taxon>
        <taxon>Neoptera</taxon>
        <taxon>Polyneoptera</taxon>
        <taxon>Dictyoptera</taxon>
        <taxon>Blattodea</taxon>
        <taxon>Blattoidea</taxon>
        <taxon>Termitoidae</taxon>
        <taxon>Termopsidae</taxon>
        <taxon>Zootermopsis</taxon>
    </lineage>
</organism>
<dbReference type="PANTHER" id="PTHR13589:SF15">
    <property type="entry name" value="CREB-REGULATED TRANSCRIPTION COACTIVATOR, ISOFORM B"/>
    <property type="match status" value="1"/>
</dbReference>
<dbReference type="GO" id="GO:0005634">
    <property type="term" value="C:nucleus"/>
    <property type="evidence" value="ECO:0007669"/>
    <property type="project" value="InterPro"/>
</dbReference>
<feature type="compositionally biased region" description="Low complexity" evidence="1">
    <location>
        <begin position="188"/>
        <end position="199"/>
    </location>
</feature>
<dbReference type="InParanoid" id="A0A067RRV8"/>
<name>A0A067RRV8_ZOONE</name>
<proteinExistence type="predicted"/>
<accession>A0A067RRV8</accession>
<protein>
    <submittedName>
        <fullName evidence="4">CREB-regulated transcription coactivator 1</fullName>
    </submittedName>
</protein>
<feature type="compositionally biased region" description="Polar residues" evidence="1">
    <location>
        <begin position="128"/>
        <end position="146"/>
    </location>
</feature>
<feature type="compositionally biased region" description="Low complexity" evidence="1">
    <location>
        <begin position="290"/>
        <end position="299"/>
    </location>
</feature>
<gene>
    <name evidence="4" type="ORF">L798_02238</name>
</gene>